<evidence type="ECO:0000313" key="4">
    <source>
        <dbReference type="Proteomes" id="UP000037729"/>
    </source>
</evidence>
<comment type="caution">
    <text evidence="2">The sequence shown here is derived from an EMBL/GenBank/DDBJ whole genome shotgun (WGS) entry which is preliminary data.</text>
</comment>
<dbReference type="EMBL" id="LIUF01000004">
    <property type="protein sequence ID" value="KOX92164.1"/>
    <property type="molecule type" value="Genomic_DNA"/>
</dbReference>
<name>A0A0N0U9C1_9EURY</name>
<sequence length="100" mass="10363">MNADIPLIVIGFKTVTVLLGGLITYFAVRAAVKTRATGLTYLAVGFATITVGSLLAGVADQLFGLPTDVALIVENALTAVGFAIIAYSLYVTSRSALVTR</sequence>
<accession>A0A0N0U9C1</accession>
<keyword evidence="1" id="KW-0812">Transmembrane</keyword>
<dbReference type="Proteomes" id="UP000037729">
    <property type="component" value="Unassembled WGS sequence"/>
</dbReference>
<dbReference type="PATRIC" id="fig|1705562.3.peg.3044"/>
<dbReference type="EMBL" id="WOWB01000001">
    <property type="protein sequence ID" value="NLV06960.1"/>
    <property type="molecule type" value="Genomic_DNA"/>
</dbReference>
<organism evidence="2 4">
    <name type="scientific">Haloarcula rubripromontorii</name>
    <dbReference type="NCBI Taxonomy" id="1705562"/>
    <lineage>
        <taxon>Archaea</taxon>
        <taxon>Methanobacteriati</taxon>
        <taxon>Methanobacteriota</taxon>
        <taxon>Stenosarchaea group</taxon>
        <taxon>Halobacteria</taxon>
        <taxon>Halobacteriales</taxon>
        <taxon>Haloarculaceae</taxon>
        <taxon>Haloarcula</taxon>
    </lineage>
</organism>
<dbReference type="Pfam" id="PF24365">
    <property type="entry name" value="DUF7521"/>
    <property type="match status" value="1"/>
</dbReference>
<keyword evidence="1" id="KW-1133">Transmembrane helix</keyword>
<reference evidence="3" key="2">
    <citation type="submission" date="2019-12" db="EMBL/GenBank/DDBJ databases">
        <title>The whole-genome sequencing of Haloarcula japonica strain pws8.</title>
        <authorList>
            <person name="Verma D.K."/>
            <person name="Gopal K."/>
            <person name="Prasad E.S."/>
        </authorList>
    </citation>
    <scope>NUCLEOTIDE SEQUENCE</scope>
    <source>
        <strain evidence="3">Pws8</strain>
    </source>
</reference>
<proteinExistence type="predicted"/>
<evidence type="ECO:0000313" key="2">
    <source>
        <dbReference type="EMBL" id="KOX92164.1"/>
    </source>
</evidence>
<protein>
    <submittedName>
        <fullName evidence="2">Uncharacterized protein</fullName>
    </submittedName>
</protein>
<gene>
    <name evidence="2" type="ORF">AMS69_12340</name>
    <name evidence="3" type="ORF">GOC83_12550</name>
</gene>
<feature type="transmembrane region" description="Helical" evidence="1">
    <location>
        <begin position="71"/>
        <end position="90"/>
    </location>
</feature>
<reference evidence="2 4" key="1">
    <citation type="submission" date="2015-08" db="EMBL/GenBank/DDBJ databases">
        <title>Genomes of Isolates from Cabo Rojo, PR.</title>
        <authorList>
            <person name="Sanchez-Nieves R.L."/>
            <person name="Montalvo-Rodriguez R."/>
        </authorList>
    </citation>
    <scope>NUCLEOTIDE SEQUENCE [LARGE SCALE GENOMIC DNA]</scope>
    <source>
        <strain evidence="2 4">SL3</strain>
    </source>
</reference>
<dbReference type="AlphaFoldDB" id="A0A0N0U9C1"/>
<dbReference type="Proteomes" id="UP000610611">
    <property type="component" value="Unassembled WGS sequence"/>
</dbReference>
<keyword evidence="4" id="KW-1185">Reference proteome</keyword>
<feature type="transmembrane region" description="Helical" evidence="1">
    <location>
        <begin position="39"/>
        <end position="59"/>
    </location>
</feature>
<dbReference type="RefSeq" id="WP_053968378.1">
    <property type="nucleotide sequence ID" value="NZ_JAWJXX010000009.1"/>
</dbReference>
<evidence type="ECO:0000313" key="3">
    <source>
        <dbReference type="EMBL" id="NLV06960.1"/>
    </source>
</evidence>
<evidence type="ECO:0000256" key="1">
    <source>
        <dbReference type="SAM" id="Phobius"/>
    </source>
</evidence>
<feature type="transmembrane region" description="Helical" evidence="1">
    <location>
        <begin position="6"/>
        <end position="27"/>
    </location>
</feature>
<dbReference type="InterPro" id="IPR055943">
    <property type="entry name" value="DUF7521"/>
</dbReference>
<keyword evidence="1" id="KW-0472">Membrane</keyword>
<dbReference type="OrthoDB" id="170398at2157"/>